<evidence type="ECO:0000256" key="4">
    <source>
        <dbReference type="ARBA" id="ARBA00022989"/>
    </source>
</evidence>
<dbReference type="Gene3D" id="3.40.630.190">
    <property type="entry name" value="LCP protein"/>
    <property type="match status" value="1"/>
</dbReference>
<keyword evidence="3" id="KW-0735">Signal-anchor</keyword>
<dbReference type="Pfam" id="PF03816">
    <property type="entry name" value="LytR_cpsA_psr"/>
    <property type="match status" value="1"/>
</dbReference>
<keyword evidence="2 5" id="KW-0812">Transmembrane</keyword>
<proteinExistence type="inferred from homology"/>
<protein>
    <recommendedName>
        <fullName evidence="6">Cell envelope-related transcriptional attenuator domain-containing protein</fullName>
    </recommendedName>
</protein>
<evidence type="ECO:0000259" key="6">
    <source>
        <dbReference type="Pfam" id="PF03816"/>
    </source>
</evidence>
<name>A0A9X6WGK0_BACTU</name>
<evidence type="ECO:0000256" key="5">
    <source>
        <dbReference type="SAM" id="Phobius"/>
    </source>
</evidence>
<keyword evidence="5" id="KW-0472">Membrane</keyword>
<evidence type="ECO:0000256" key="3">
    <source>
        <dbReference type="ARBA" id="ARBA00022968"/>
    </source>
</evidence>
<evidence type="ECO:0000313" key="8">
    <source>
        <dbReference type="Proteomes" id="UP000224003"/>
    </source>
</evidence>
<feature type="domain" description="Cell envelope-related transcriptional attenuator" evidence="6">
    <location>
        <begin position="87"/>
        <end position="234"/>
    </location>
</feature>
<comment type="caution">
    <text evidence="7">The sequence shown here is derived from an EMBL/GenBank/DDBJ whole genome shotgun (WGS) entry which is preliminary data.</text>
</comment>
<dbReference type="RefSeq" id="WP_098006788.1">
    <property type="nucleotide sequence ID" value="NZ_NUVX01000149.1"/>
</dbReference>
<keyword evidence="4 5" id="KW-1133">Transmembrane helix</keyword>
<dbReference type="PANTHER" id="PTHR33392:SF6">
    <property type="entry name" value="POLYISOPRENYL-TEICHOIC ACID--PEPTIDOGLYCAN TEICHOIC ACID TRANSFERASE TAGU"/>
    <property type="match status" value="1"/>
</dbReference>
<dbReference type="EMBL" id="NUVX01000149">
    <property type="protein sequence ID" value="PFJ24063.1"/>
    <property type="molecule type" value="Genomic_DNA"/>
</dbReference>
<dbReference type="PANTHER" id="PTHR33392">
    <property type="entry name" value="POLYISOPRENYL-TEICHOIC ACID--PEPTIDOGLYCAN TEICHOIC ACID TRANSFERASE TAGU"/>
    <property type="match status" value="1"/>
</dbReference>
<feature type="transmembrane region" description="Helical" evidence="5">
    <location>
        <begin position="12"/>
        <end position="32"/>
    </location>
</feature>
<accession>A0A9X6WGK0</accession>
<evidence type="ECO:0000256" key="1">
    <source>
        <dbReference type="ARBA" id="ARBA00006068"/>
    </source>
</evidence>
<comment type="similarity">
    <text evidence="1">Belongs to the LytR/CpsA/Psr (LCP) family.</text>
</comment>
<reference evidence="7 8" key="1">
    <citation type="submission" date="2017-09" db="EMBL/GenBank/DDBJ databases">
        <title>Large-scale bioinformatics analysis of Bacillus genomes uncovers conserved roles of natural products in bacterial physiology.</title>
        <authorList>
            <consortium name="Agbiome Team Llc"/>
            <person name="Bleich R.M."/>
            <person name="Grubbs K.J."/>
            <person name="Santa Maria K.C."/>
            <person name="Allen S.E."/>
            <person name="Farag S."/>
            <person name="Shank E.A."/>
            <person name="Bowers A."/>
        </authorList>
    </citation>
    <scope>NUCLEOTIDE SEQUENCE [LARGE SCALE GENOMIC DNA]</scope>
    <source>
        <strain evidence="7 8">AFS085496</strain>
    </source>
</reference>
<sequence>MFLERLVKVFSALIVVFLFGYGAYLSFSIFVWKDVYKELPVQEKTIKLINAETGLEEIVYKKQALKDGQPFAFLLLGTDSDTIEHGRSDSIIIAVVEPKKNTLNLVSVPRDTWMLNKATGKYDKATHAFNKGVSNTIDSLENYFQIPIDYYASINMNGFIEMINAIGGLDITVEKEMQFYDRITNQYVRIKKGTHHLNGNETINYARFRGDGEGDFGRNRRQRQVMVEIIKQSADLQNIKKINELTGILKDNFRTNVKSSAIPLFLGQLEYDDTLKINQVELQGNPAREGRMSVVKVDEEERIKVSKELQQKLDLYKN</sequence>
<dbReference type="Proteomes" id="UP000224003">
    <property type="component" value="Unassembled WGS sequence"/>
</dbReference>
<dbReference type="AlphaFoldDB" id="A0A9X6WGK0"/>
<evidence type="ECO:0000313" key="7">
    <source>
        <dbReference type="EMBL" id="PFJ24063.1"/>
    </source>
</evidence>
<dbReference type="GO" id="GO:0071555">
    <property type="term" value="P:cell wall organization"/>
    <property type="evidence" value="ECO:0007669"/>
    <property type="project" value="UniProtKB-KW"/>
</dbReference>
<evidence type="ECO:0000256" key="2">
    <source>
        <dbReference type="ARBA" id="ARBA00022692"/>
    </source>
</evidence>
<organism evidence="7 8">
    <name type="scientific">Bacillus thuringiensis</name>
    <dbReference type="NCBI Taxonomy" id="1428"/>
    <lineage>
        <taxon>Bacteria</taxon>
        <taxon>Bacillati</taxon>
        <taxon>Bacillota</taxon>
        <taxon>Bacilli</taxon>
        <taxon>Bacillales</taxon>
        <taxon>Bacillaceae</taxon>
        <taxon>Bacillus</taxon>
        <taxon>Bacillus cereus group</taxon>
    </lineage>
</organism>
<dbReference type="InterPro" id="IPR050922">
    <property type="entry name" value="LytR/CpsA/Psr_CW_biosynth"/>
</dbReference>
<dbReference type="InterPro" id="IPR004474">
    <property type="entry name" value="LytR_CpsA_psr"/>
</dbReference>
<dbReference type="NCBIfam" id="TIGR00350">
    <property type="entry name" value="lytR_cpsA_psr"/>
    <property type="match status" value="1"/>
</dbReference>
<gene>
    <name evidence="7" type="ORF">COJ15_36840</name>
</gene>